<proteinExistence type="predicted"/>
<dbReference type="PANTHER" id="PTHR45913">
    <property type="entry name" value="EPM2A-INTERACTING PROTEIN 1"/>
    <property type="match status" value="1"/>
</dbReference>
<feature type="domain" description="HAT C-terminal dimerisation" evidence="2">
    <location>
        <begin position="458"/>
        <end position="519"/>
    </location>
</feature>
<dbReference type="GO" id="GO:0046983">
    <property type="term" value="F:protein dimerization activity"/>
    <property type="evidence" value="ECO:0007669"/>
    <property type="project" value="InterPro"/>
</dbReference>
<dbReference type="Proteomes" id="UP000325440">
    <property type="component" value="Unassembled WGS sequence"/>
</dbReference>
<evidence type="ECO:0000256" key="1">
    <source>
        <dbReference type="SAM" id="MobiDB-lite"/>
    </source>
</evidence>
<dbReference type="OrthoDB" id="6628333at2759"/>
<dbReference type="Pfam" id="PF05699">
    <property type="entry name" value="Dimer_Tnp_hAT"/>
    <property type="match status" value="1"/>
</dbReference>
<dbReference type="InterPro" id="IPR012337">
    <property type="entry name" value="RNaseH-like_sf"/>
</dbReference>
<organism evidence="3 4">
    <name type="scientific">Cinara cedri</name>
    <dbReference type="NCBI Taxonomy" id="506608"/>
    <lineage>
        <taxon>Eukaryota</taxon>
        <taxon>Metazoa</taxon>
        <taxon>Ecdysozoa</taxon>
        <taxon>Arthropoda</taxon>
        <taxon>Hexapoda</taxon>
        <taxon>Insecta</taxon>
        <taxon>Pterygota</taxon>
        <taxon>Neoptera</taxon>
        <taxon>Paraneoptera</taxon>
        <taxon>Hemiptera</taxon>
        <taxon>Sternorrhyncha</taxon>
        <taxon>Aphidomorpha</taxon>
        <taxon>Aphidoidea</taxon>
        <taxon>Aphididae</taxon>
        <taxon>Lachninae</taxon>
        <taxon>Cinara</taxon>
    </lineage>
</organism>
<dbReference type="SUPFAM" id="SSF53098">
    <property type="entry name" value="Ribonuclease H-like"/>
    <property type="match status" value="1"/>
</dbReference>
<accession>A0A5E4NLM6</accession>
<reference evidence="3 4" key="1">
    <citation type="submission" date="2019-08" db="EMBL/GenBank/DDBJ databases">
        <authorList>
            <person name="Alioto T."/>
            <person name="Alioto T."/>
            <person name="Gomez Garrido J."/>
        </authorList>
    </citation>
    <scope>NUCLEOTIDE SEQUENCE [LARGE SCALE GENOMIC DNA]</scope>
</reference>
<evidence type="ECO:0000313" key="4">
    <source>
        <dbReference type="Proteomes" id="UP000325440"/>
    </source>
</evidence>
<dbReference type="AlphaFoldDB" id="A0A5E4NLM6"/>
<protein>
    <submittedName>
        <fullName evidence="3">Ribonuclease H-like domain,HAT, C-terminal dimerisation domain</fullName>
    </submittedName>
</protein>
<dbReference type="PANTHER" id="PTHR45913:SF19">
    <property type="entry name" value="LOW QUALITY PROTEIN: ZINC FINGER BED DOMAIN-CONTAINING PROTEIN 5-LIKE"/>
    <property type="match status" value="1"/>
</dbReference>
<sequence>MKRFFESGSSNTKKQKTQANRKYDDSYLQFGFVVKFGSENSTPLPQCVICQETLSNQSMKPSLLKRHQLSKHPETENKPIEFFQRKVTIFRKESKCMSSFTNFNENIVKASYLASLIIAKDGKPHTIGETLVLPAAKEIVRCVLGDKAAKEIEKVSLSNDTVKRRIDDMSSNIKEKILLYVKDCNFFALQIDESTDIANMAQLIVFIRFDRNDEIIEEFLFCKPLQTHTTSEIIFTTINEYLIEIDLPWTRPLNSRLFTVLCNEMGSTHNSLLLHTEVRWLSRGKVLTRLFELRSEVLLILTDIDEEKSKLFCDVEWLSRLAYMADIFDRLNILNLSLQGSNTNMFYTSDKVNAFVRKLDLFISQVSKNDLSAFETLNTFWNDNEVQPNSNIITDISEHLQSLKSNVLQYFPEDNSEMKWIINPFVDDYIKNIPDGILAKELFIDLTSDSTLKTAFNNKNITNFWLDVKKEYSALSTQALQFLIPFVSTYLCEKTFSDLLYIKNKYRSRLNVESDLRLKVTNLEPDIDVIVRSKQHQSSH</sequence>
<evidence type="ECO:0000313" key="3">
    <source>
        <dbReference type="EMBL" id="VVC44122.1"/>
    </source>
</evidence>
<evidence type="ECO:0000259" key="2">
    <source>
        <dbReference type="Pfam" id="PF05699"/>
    </source>
</evidence>
<gene>
    <name evidence="3" type="ORF">CINCED_3A012069</name>
</gene>
<name>A0A5E4NLM6_9HEMI</name>
<feature type="region of interest" description="Disordered" evidence="1">
    <location>
        <begin position="1"/>
        <end position="20"/>
    </location>
</feature>
<dbReference type="InterPro" id="IPR008906">
    <property type="entry name" value="HATC_C_dom"/>
</dbReference>
<dbReference type="EMBL" id="CABPRJ010002376">
    <property type="protein sequence ID" value="VVC44122.1"/>
    <property type="molecule type" value="Genomic_DNA"/>
</dbReference>
<feature type="compositionally biased region" description="Polar residues" evidence="1">
    <location>
        <begin position="7"/>
        <end position="20"/>
    </location>
</feature>
<keyword evidence="4" id="KW-1185">Reference proteome</keyword>